<name>A0ACC0CQR5_9PEZI</name>
<accession>A0ACC0CQR5</accession>
<gene>
    <name evidence="1" type="ORF">F4821DRAFT_263652</name>
</gene>
<reference evidence="1 2" key="1">
    <citation type="journal article" date="2022" name="New Phytol.">
        <title>Ecological generalism drives hyperdiversity of secondary metabolite gene clusters in xylarialean endophytes.</title>
        <authorList>
            <person name="Franco M.E.E."/>
            <person name="Wisecaver J.H."/>
            <person name="Arnold A.E."/>
            <person name="Ju Y.M."/>
            <person name="Slot J.C."/>
            <person name="Ahrendt S."/>
            <person name="Moore L.P."/>
            <person name="Eastman K.E."/>
            <person name="Scott K."/>
            <person name="Konkel Z."/>
            <person name="Mondo S.J."/>
            <person name="Kuo A."/>
            <person name="Hayes R.D."/>
            <person name="Haridas S."/>
            <person name="Andreopoulos B."/>
            <person name="Riley R."/>
            <person name="LaButti K."/>
            <person name="Pangilinan J."/>
            <person name="Lipzen A."/>
            <person name="Amirebrahimi M."/>
            <person name="Yan J."/>
            <person name="Adam C."/>
            <person name="Keymanesh K."/>
            <person name="Ng V."/>
            <person name="Louie K."/>
            <person name="Northen T."/>
            <person name="Drula E."/>
            <person name="Henrissat B."/>
            <person name="Hsieh H.M."/>
            <person name="Youens-Clark K."/>
            <person name="Lutzoni F."/>
            <person name="Miadlikowska J."/>
            <person name="Eastwood D.C."/>
            <person name="Hamelin R.C."/>
            <person name="Grigoriev I.V."/>
            <person name="U'Ren J.M."/>
        </authorList>
    </citation>
    <scope>NUCLEOTIDE SEQUENCE [LARGE SCALE GENOMIC DNA]</scope>
    <source>
        <strain evidence="1 2">ER1909</strain>
    </source>
</reference>
<evidence type="ECO:0000313" key="1">
    <source>
        <dbReference type="EMBL" id="KAI6082701.1"/>
    </source>
</evidence>
<evidence type="ECO:0000313" key="2">
    <source>
        <dbReference type="Proteomes" id="UP001497680"/>
    </source>
</evidence>
<protein>
    <submittedName>
        <fullName evidence="1">Uncharacterized protein</fullName>
    </submittedName>
</protein>
<organism evidence="1 2">
    <name type="scientific">Hypoxylon rubiginosum</name>
    <dbReference type="NCBI Taxonomy" id="110542"/>
    <lineage>
        <taxon>Eukaryota</taxon>
        <taxon>Fungi</taxon>
        <taxon>Dikarya</taxon>
        <taxon>Ascomycota</taxon>
        <taxon>Pezizomycotina</taxon>
        <taxon>Sordariomycetes</taxon>
        <taxon>Xylariomycetidae</taxon>
        <taxon>Xylariales</taxon>
        <taxon>Hypoxylaceae</taxon>
        <taxon>Hypoxylon</taxon>
    </lineage>
</organism>
<dbReference type="Proteomes" id="UP001497680">
    <property type="component" value="Unassembled WGS sequence"/>
</dbReference>
<sequence length="932" mass="99961">MRLHHVLALIASLGFAAADDVDVLDKRAAKCAIKGGRILPAYFATQQASFTVPAQCGALCKSQLLCQSYAVEKGYCRLYLLPVNTLLAKVVTGDNTFYDRACATATDICQVNGFRSLLNPAFTSSAKLTDNNFKGCQTLCKATSGCNSFSMELVTGGKCRLYKNALVKDFTPDPKNLNLYWDVNCPRAVAAETGGTLGAYTSTTTVPSFTTEAAVTFAPATEPTVLTINDPPYTPTGPQVTPDDDDEFISTYTYEEFQLPTVVAAGSPPVTTGIAQPTDIPTAPCMVQTGAAAPFSVLNENFIPMVSRTSSIGPLLQPTAEPAANDPILTPETYSLPTFYLEQPAGVTDAYDLVYAGTTKQYVAMTNTGTIVLVAASTGKSFKSNRVTTIFSVDCFGVLSVSQGGSKYTWSTDGTSSKLTKAATPANNMKALPVNIPAVESARKHRRQNRELAQRLLAKRSYSDGPAPKCPSSPPNLVPHTKQGYTLGEGNFCESLSEYWSISPFDFDGSCAIQSLCYDHCEDYGWQSCNGIFGTMMILSCLDAFDSWWEVIPAIACAAQASYFTGVAATSKGRELFYKAQGAMCRCYCSSPPDTCIYSSGAFYCADTHGSDDANCGNCGRQCGPNSKCRTGECGCPKDQCGTTCLDFRNNPKNCGACGNVCDPAYCLDGRCYVPQPGDCTPDQSVYNNDFTEWYPTFTNWTMAAYPGCTLGSNIEFSATNYVANGNKDPAVLVEMTSLPGDGCSAAMVQAQVKMCPNIAYEFSFAMGYVNKVGDSAVTSNADCTVRWLTGTPASWNSNDGYQSSDSYPIGISNANYKTFGPWKLHATEGELGVTKVKKSLYVNLTAVIHCGGATGGAGRFVIRDINMNPVGSLKIRSPVTIGEAFLQQRDDVNGTSYNVTEELEPYYPDQKKGVVLLTSFTSDATKRETLT</sequence>
<keyword evidence="2" id="KW-1185">Reference proteome</keyword>
<comment type="caution">
    <text evidence="1">The sequence shown here is derived from an EMBL/GenBank/DDBJ whole genome shotgun (WGS) entry which is preliminary data.</text>
</comment>
<dbReference type="EMBL" id="MU394365">
    <property type="protein sequence ID" value="KAI6082701.1"/>
    <property type="molecule type" value="Genomic_DNA"/>
</dbReference>
<proteinExistence type="predicted"/>